<protein>
    <submittedName>
        <fullName evidence="2">Nucleic acid binding OB-fold tRNA/helicase-type</fullName>
    </submittedName>
</protein>
<dbReference type="GO" id="GO:0004386">
    <property type="term" value="F:helicase activity"/>
    <property type="evidence" value="ECO:0007669"/>
    <property type="project" value="UniProtKB-KW"/>
</dbReference>
<keyword evidence="2" id="KW-0347">Helicase</keyword>
<comment type="caution">
    <text evidence="2">The sequence shown here is derived from an EMBL/GenBank/DDBJ whole genome shotgun (WGS) entry which is preliminary data.</text>
</comment>
<dbReference type="EMBL" id="AOIS01000057">
    <property type="protein sequence ID" value="ELZ15573.1"/>
    <property type="molecule type" value="Genomic_DNA"/>
</dbReference>
<feature type="compositionally biased region" description="Basic and acidic residues" evidence="1">
    <location>
        <begin position="123"/>
        <end position="139"/>
    </location>
</feature>
<reference evidence="2 3" key="1">
    <citation type="journal article" date="2014" name="PLoS Genet.">
        <title>Phylogenetically driven sequencing of extremely halophilic archaea reveals strategies for static and dynamic osmo-response.</title>
        <authorList>
            <person name="Becker E.A."/>
            <person name="Seitzer P.M."/>
            <person name="Tritt A."/>
            <person name="Larsen D."/>
            <person name="Krusor M."/>
            <person name="Yao A.I."/>
            <person name="Wu D."/>
            <person name="Madern D."/>
            <person name="Eisen J.A."/>
            <person name="Darling A.E."/>
            <person name="Facciotti M.T."/>
        </authorList>
    </citation>
    <scope>NUCLEOTIDE SEQUENCE [LARGE SCALE GENOMIC DNA]</scope>
    <source>
        <strain evidence="2 3">JCM 13891</strain>
    </source>
</reference>
<dbReference type="STRING" id="1227488.C477_17905"/>
<dbReference type="Proteomes" id="UP000011657">
    <property type="component" value="Unassembled WGS sequence"/>
</dbReference>
<dbReference type="AlphaFoldDB" id="M0BYV0"/>
<proteinExistence type="predicted"/>
<keyword evidence="3" id="KW-1185">Reference proteome</keyword>
<keyword evidence="2" id="KW-0378">Hydrolase</keyword>
<gene>
    <name evidence="2" type="ORF">C477_17905</name>
</gene>
<sequence length="196" mass="22221">MVTEEDFPVVDETPAFEATVKQETQAKVDANHPVGIADTSEDRIHGVTLEQEERIKAREEELERISVQAEFGEQTGRAWRTRNKIEKMRRDNRTPRGDRSRRGHRRGPYRRVVGLCKSGDSTGRADRRRDGTNEVHGLDEEQATDGQRKSASTVQGRGEELVQRSVLDRTDALVRGRRTGARTMVLTRTPLVSCEL</sequence>
<evidence type="ECO:0000313" key="3">
    <source>
        <dbReference type="Proteomes" id="UP000011657"/>
    </source>
</evidence>
<keyword evidence="2" id="KW-0547">Nucleotide-binding</keyword>
<name>M0BYV0_9EURY</name>
<keyword evidence="2" id="KW-0067">ATP-binding</keyword>
<organism evidence="2 3">
    <name type="scientific">Haloterrigena salina JCM 13891</name>
    <dbReference type="NCBI Taxonomy" id="1227488"/>
    <lineage>
        <taxon>Archaea</taxon>
        <taxon>Methanobacteriati</taxon>
        <taxon>Methanobacteriota</taxon>
        <taxon>Stenosarchaea group</taxon>
        <taxon>Halobacteria</taxon>
        <taxon>Halobacteriales</taxon>
        <taxon>Natrialbaceae</taxon>
        <taxon>Haloterrigena</taxon>
    </lineage>
</organism>
<evidence type="ECO:0000313" key="2">
    <source>
        <dbReference type="EMBL" id="ELZ15573.1"/>
    </source>
</evidence>
<feature type="region of interest" description="Disordered" evidence="1">
    <location>
        <begin position="76"/>
        <end position="159"/>
    </location>
</feature>
<evidence type="ECO:0000256" key="1">
    <source>
        <dbReference type="SAM" id="MobiDB-lite"/>
    </source>
</evidence>
<accession>M0BYV0</accession>
<feature type="compositionally biased region" description="Basic and acidic residues" evidence="1">
    <location>
        <begin position="83"/>
        <end position="100"/>
    </location>
</feature>
<dbReference type="PATRIC" id="fig|1227488.3.peg.3593"/>
<dbReference type="eggNOG" id="arCOG01510">
    <property type="taxonomic scope" value="Archaea"/>
</dbReference>